<keyword evidence="3" id="KW-0804">Transcription</keyword>
<dbReference type="InterPro" id="IPR036388">
    <property type="entry name" value="WH-like_DNA-bd_sf"/>
</dbReference>
<dbReference type="Proteomes" id="UP001285921">
    <property type="component" value="Unassembled WGS sequence"/>
</dbReference>
<accession>A0ABQ6NNB0</accession>
<keyword evidence="1" id="KW-0805">Transcription regulation</keyword>
<dbReference type="RefSeq" id="WP_317980282.1">
    <property type="nucleotide sequence ID" value="NZ_BTCL01000008.1"/>
</dbReference>
<protein>
    <submittedName>
        <fullName evidence="5">HTH-type transcriptional regulator YxaD</fullName>
    </submittedName>
</protein>
<dbReference type="SMART" id="SM00347">
    <property type="entry name" value="HTH_MARR"/>
    <property type="match status" value="1"/>
</dbReference>
<evidence type="ECO:0000256" key="1">
    <source>
        <dbReference type="ARBA" id="ARBA00023015"/>
    </source>
</evidence>
<dbReference type="PANTHER" id="PTHR42756:SF1">
    <property type="entry name" value="TRANSCRIPTIONAL REPRESSOR OF EMRAB OPERON"/>
    <property type="match status" value="1"/>
</dbReference>
<proteinExistence type="predicted"/>
<dbReference type="PRINTS" id="PR00598">
    <property type="entry name" value="HTHMARR"/>
</dbReference>
<comment type="caution">
    <text evidence="5">The sequence shown here is derived from an EMBL/GenBank/DDBJ whole genome shotgun (WGS) entry which is preliminary data.</text>
</comment>
<dbReference type="Pfam" id="PF01047">
    <property type="entry name" value="MarR"/>
    <property type="match status" value="1"/>
</dbReference>
<organism evidence="5 6">
    <name type="scientific">Paenibacillus glycanilyticus</name>
    <dbReference type="NCBI Taxonomy" id="126569"/>
    <lineage>
        <taxon>Bacteria</taxon>
        <taxon>Bacillati</taxon>
        <taxon>Bacillota</taxon>
        <taxon>Bacilli</taxon>
        <taxon>Bacillales</taxon>
        <taxon>Paenibacillaceae</taxon>
        <taxon>Paenibacillus</taxon>
    </lineage>
</organism>
<reference evidence="5 6" key="1">
    <citation type="submission" date="2023-05" db="EMBL/GenBank/DDBJ databases">
        <title>Draft genome of Paenibacillus sp. CCS26.</title>
        <authorList>
            <person name="Akita H."/>
            <person name="Shinto Y."/>
            <person name="Kimura Z."/>
        </authorList>
    </citation>
    <scope>NUCLEOTIDE SEQUENCE [LARGE SCALE GENOMIC DNA]</scope>
    <source>
        <strain evidence="5 6">CCS26</strain>
    </source>
</reference>
<keyword evidence="6" id="KW-1185">Reference proteome</keyword>
<evidence type="ECO:0000313" key="6">
    <source>
        <dbReference type="Proteomes" id="UP001285921"/>
    </source>
</evidence>
<gene>
    <name evidence="5" type="primary">yxaD</name>
    <name evidence="5" type="ORF">PghCCS26_27450</name>
</gene>
<dbReference type="PROSITE" id="PS50995">
    <property type="entry name" value="HTH_MARR_2"/>
    <property type="match status" value="1"/>
</dbReference>
<name>A0ABQ6NNB0_9BACL</name>
<sequence length="151" mass="17165">MDRNDNSPFSLIESQISLFIRRAEAARLSNIMGKEMDRSSYLILQHLEKAGPTGIKTLSTTFQLDISTVSRQITALEAKGLISRLTDPYDARISLLQLTEDAPSLLAEVRESREAFFKDLLNDWSEEDIRTFGTLLLKFNETAEQRIRARA</sequence>
<dbReference type="PANTHER" id="PTHR42756">
    <property type="entry name" value="TRANSCRIPTIONAL REGULATOR, MARR"/>
    <property type="match status" value="1"/>
</dbReference>
<evidence type="ECO:0000256" key="2">
    <source>
        <dbReference type="ARBA" id="ARBA00023125"/>
    </source>
</evidence>
<evidence type="ECO:0000313" key="5">
    <source>
        <dbReference type="EMBL" id="GMK45617.1"/>
    </source>
</evidence>
<dbReference type="EMBL" id="BTCL01000008">
    <property type="protein sequence ID" value="GMK45617.1"/>
    <property type="molecule type" value="Genomic_DNA"/>
</dbReference>
<evidence type="ECO:0000256" key="3">
    <source>
        <dbReference type="ARBA" id="ARBA00023163"/>
    </source>
</evidence>
<dbReference type="InterPro" id="IPR000835">
    <property type="entry name" value="HTH_MarR-typ"/>
</dbReference>
<evidence type="ECO:0000259" key="4">
    <source>
        <dbReference type="PROSITE" id="PS50995"/>
    </source>
</evidence>
<dbReference type="InterPro" id="IPR036390">
    <property type="entry name" value="WH_DNA-bd_sf"/>
</dbReference>
<feature type="domain" description="HTH marR-type" evidence="4">
    <location>
        <begin position="1"/>
        <end position="141"/>
    </location>
</feature>
<dbReference type="SUPFAM" id="SSF46785">
    <property type="entry name" value="Winged helix' DNA-binding domain"/>
    <property type="match status" value="1"/>
</dbReference>
<dbReference type="Gene3D" id="1.10.10.10">
    <property type="entry name" value="Winged helix-like DNA-binding domain superfamily/Winged helix DNA-binding domain"/>
    <property type="match status" value="1"/>
</dbReference>
<keyword evidence="2" id="KW-0238">DNA-binding</keyword>